<dbReference type="InterPro" id="IPR050863">
    <property type="entry name" value="CenT-Element_Derived"/>
</dbReference>
<proteinExistence type="predicted"/>
<evidence type="ECO:0000313" key="4">
    <source>
        <dbReference type="Proteomes" id="UP000481153"/>
    </source>
</evidence>
<dbReference type="InterPro" id="IPR004875">
    <property type="entry name" value="DDE_SF_endonuclease_dom"/>
</dbReference>
<organism evidence="3 4">
    <name type="scientific">Aphanomyces euteiches</name>
    <dbReference type="NCBI Taxonomy" id="100861"/>
    <lineage>
        <taxon>Eukaryota</taxon>
        <taxon>Sar</taxon>
        <taxon>Stramenopiles</taxon>
        <taxon>Oomycota</taxon>
        <taxon>Saprolegniomycetes</taxon>
        <taxon>Saprolegniales</taxon>
        <taxon>Verrucalvaceae</taxon>
        <taxon>Aphanomyces</taxon>
    </lineage>
</organism>
<reference evidence="3 4" key="1">
    <citation type="submission" date="2019-07" db="EMBL/GenBank/DDBJ databases">
        <title>Genomics analysis of Aphanomyces spp. identifies a new class of oomycete effector associated with host adaptation.</title>
        <authorList>
            <person name="Gaulin E."/>
        </authorList>
    </citation>
    <scope>NUCLEOTIDE SEQUENCE [LARGE SCALE GENOMIC DNA]</scope>
    <source>
        <strain evidence="3 4">ATCC 201684</strain>
    </source>
</reference>
<dbReference type="SUPFAM" id="SSF46689">
    <property type="entry name" value="Homeodomain-like"/>
    <property type="match status" value="1"/>
</dbReference>
<evidence type="ECO:0000256" key="1">
    <source>
        <dbReference type="ARBA" id="ARBA00023125"/>
    </source>
</evidence>
<evidence type="ECO:0000313" key="3">
    <source>
        <dbReference type="EMBL" id="KAF0736228.1"/>
    </source>
</evidence>
<dbReference type="Pfam" id="PF03184">
    <property type="entry name" value="DDE_1"/>
    <property type="match status" value="1"/>
</dbReference>
<dbReference type="InterPro" id="IPR006600">
    <property type="entry name" value="HTH_CenpB_DNA-bd_dom"/>
</dbReference>
<name>A0A6G0X833_9STRA</name>
<dbReference type="PROSITE" id="PS51253">
    <property type="entry name" value="HTH_CENPB"/>
    <property type="match status" value="1"/>
</dbReference>
<keyword evidence="4" id="KW-1185">Reference proteome</keyword>
<dbReference type="Pfam" id="PF03221">
    <property type="entry name" value="HTH_Tnp_Tc5"/>
    <property type="match status" value="1"/>
</dbReference>
<gene>
    <name evidence="3" type="ORF">Ae201684_007250</name>
</gene>
<dbReference type="GO" id="GO:0003677">
    <property type="term" value="F:DNA binding"/>
    <property type="evidence" value="ECO:0007669"/>
    <property type="project" value="UniProtKB-KW"/>
</dbReference>
<protein>
    <recommendedName>
        <fullName evidence="2">HTH CENPB-type domain-containing protein</fullName>
    </recommendedName>
</protein>
<dbReference type="VEuPathDB" id="FungiDB:AeMF1_020046"/>
<dbReference type="PANTHER" id="PTHR19303:SF57">
    <property type="entry name" value="HTH CENPB-TYPE DOMAIN-CONTAINING PROTEIN"/>
    <property type="match status" value="1"/>
</dbReference>
<sequence>MNCNSDSQPTSQTVRGRPVIRNAPKKLAKKFKNVHVTYKMKQNVIDTFDEVGMAATLDRHFSNRSGSDREVARKKVYKWLKQRDLIEQKASNAKTAHHKCARDIGMGTSLPRDAEEQLARWVSSMRKDGVPVTPQMLHMMALETATDLGLDEHPFKASWHWMKAFKKRFGLALRLRTRIGQESQTDGEAALSAFSRRVQEIVETEGIETIFNADQTAVNYEYLPTKTIHQSGDTTVWIKCGGKTKERAKAMLLADSSGQSKHKDTVHDNWIHRHGFGKHVWKQVEPLQGQFNCQVYGNPTAWWNSSICVEFLKYHFEHRPDRMTKKILLLWDDFSGHFTDEVIACANELNIVLEKVPLRFTWICQPADVAWIRPMKTRLRQHWIDLIRQQVRSNKAQGSSFKLIPPSRSTILQWITKVWDDLPRTTILNGFGKCKLIHHVADHDAVEPAVLDEETLSHLFAGCAVDTTIDPMDDIDTHED</sequence>
<accession>A0A6G0X833</accession>
<dbReference type="Proteomes" id="UP000481153">
    <property type="component" value="Unassembled WGS sequence"/>
</dbReference>
<keyword evidence="1" id="KW-0238">DNA-binding</keyword>
<comment type="caution">
    <text evidence="3">The sequence shown here is derived from an EMBL/GenBank/DDBJ whole genome shotgun (WGS) entry which is preliminary data.</text>
</comment>
<dbReference type="InterPro" id="IPR009057">
    <property type="entry name" value="Homeodomain-like_sf"/>
</dbReference>
<dbReference type="AlphaFoldDB" id="A0A6G0X833"/>
<dbReference type="GO" id="GO:0005634">
    <property type="term" value="C:nucleus"/>
    <property type="evidence" value="ECO:0007669"/>
    <property type="project" value="TreeGrafter"/>
</dbReference>
<evidence type="ECO:0000259" key="2">
    <source>
        <dbReference type="PROSITE" id="PS51253"/>
    </source>
</evidence>
<dbReference type="SMART" id="SM00674">
    <property type="entry name" value="CENPB"/>
    <property type="match status" value="1"/>
</dbReference>
<dbReference type="EMBL" id="VJMJ01000089">
    <property type="protein sequence ID" value="KAF0736228.1"/>
    <property type="molecule type" value="Genomic_DNA"/>
</dbReference>
<dbReference type="VEuPathDB" id="FungiDB:AeMF1_001174"/>
<dbReference type="PANTHER" id="PTHR19303">
    <property type="entry name" value="TRANSPOSON"/>
    <property type="match status" value="1"/>
</dbReference>
<dbReference type="Gene3D" id="1.10.10.60">
    <property type="entry name" value="Homeodomain-like"/>
    <property type="match status" value="1"/>
</dbReference>
<feature type="domain" description="HTH CENPB-type" evidence="2">
    <location>
        <begin position="102"/>
        <end position="175"/>
    </location>
</feature>